<keyword evidence="4" id="KW-0805">Transcription regulation</keyword>
<dbReference type="STRING" id="81985.R0EZB6"/>
<evidence type="ECO:0000313" key="7">
    <source>
        <dbReference type="EMBL" id="EOA14652.1"/>
    </source>
</evidence>
<dbReference type="OrthoDB" id="651601at2759"/>
<keyword evidence="3" id="KW-0862">Zinc</keyword>
<dbReference type="GO" id="GO:0140566">
    <property type="term" value="F:histone reader activity"/>
    <property type="evidence" value="ECO:0007669"/>
    <property type="project" value="InterPro"/>
</dbReference>
<protein>
    <recommendedName>
        <fullName evidence="9">Zinc finger PHD-type domain-containing protein</fullName>
    </recommendedName>
</protein>
<organism evidence="7 8">
    <name type="scientific">Capsella rubella</name>
    <dbReference type="NCBI Taxonomy" id="81985"/>
    <lineage>
        <taxon>Eukaryota</taxon>
        <taxon>Viridiplantae</taxon>
        <taxon>Streptophyta</taxon>
        <taxon>Embryophyta</taxon>
        <taxon>Tracheophyta</taxon>
        <taxon>Spermatophyta</taxon>
        <taxon>Magnoliopsida</taxon>
        <taxon>eudicotyledons</taxon>
        <taxon>Gunneridae</taxon>
        <taxon>Pentapetalae</taxon>
        <taxon>rosids</taxon>
        <taxon>malvids</taxon>
        <taxon>Brassicales</taxon>
        <taxon>Brassicaceae</taxon>
        <taxon>Camelineae</taxon>
        <taxon>Capsella</taxon>
    </lineage>
</organism>
<dbReference type="AlphaFoldDB" id="R0EZB6"/>
<evidence type="ECO:0000313" key="8">
    <source>
        <dbReference type="Proteomes" id="UP000029121"/>
    </source>
</evidence>
<gene>
    <name evidence="7" type="ORF">CARUB_v10027913mg</name>
</gene>
<accession>R0EZB6</accession>
<keyword evidence="8" id="KW-1185">Reference proteome</keyword>
<keyword evidence="2" id="KW-0863">Zinc-finger</keyword>
<evidence type="ECO:0000256" key="3">
    <source>
        <dbReference type="ARBA" id="ARBA00022833"/>
    </source>
</evidence>
<keyword evidence="1" id="KW-0479">Metal-binding</keyword>
<evidence type="ECO:0008006" key="9">
    <source>
        <dbReference type="Google" id="ProtNLM"/>
    </source>
</evidence>
<evidence type="ECO:0000256" key="4">
    <source>
        <dbReference type="ARBA" id="ARBA00023015"/>
    </source>
</evidence>
<dbReference type="PANTHER" id="PTHR33304">
    <property type="match status" value="1"/>
</dbReference>
<dbReference type="InterPro" id="IPR011011">
    <property type="entry name" value="Znf_FYVE_PHD"/>
</dbReference>
<feature type="compositionally biased region" description="Basic residues" evidence="6">
    <location>
        <begin position="21"/>
        <end position="32"/>
    </location>
</feature>
<reference evidence="8" key="1">
    <citation type="journal article" date="2013" name="Nat. Genet.">
        <title>The Capsella rubella genome and the genomic consequences of rapid mating system evolution.</title>
        <authorList>
            <person name="Slotte T."/>
            <person name="Hazzouri K.M."/>
            <person name="Agren J.A."/>
            <person name="Koenig D."/>
            <person name="Maumus F."/>
            <person name="Guo Y.L."/>
            <person name="Steige K."/>
            <person name="Platts A.E."/>
            <person name="Escobar J.S."/>
            <person name="Newman L.K."/>
            <person name="Wang W."/>
            <person name="Mandakova T."/>
            <person name="Vello E."/>
            <person name="Smith L.M."/>
            <person name="Henz S.R."/>
            <person name="Steffen J."/>
            <person name="Takuno S."/>
            <person name="Brandvain Y."/>
            <person name="Coop G."/>
            <person name="Andolfatto P."/>
            <person name="Hu T.T."/>
            <person name="Blanchette M."/>
            <person name="Clark R.M."/>
            <person name="Quesneville H."/>
            <person name="Nordborg M."/>
            <person name="Gaut B.S."/>
            <person name="Lysak M.A."/>
            <person name="Jenkins J."/>
            <person name="Grimwood J."/>
            <person name="Chapman J."/>
            <person name="Prochnik S."/>
            <person name="Shu S."/>
            <person name="Rokhsar D."/>
            <person name="Schmutz J."/>
            <person name="Weigel D."/>
            <person name="Wright S.I."/>
        </authorList>
    </citation>
    <scope>NUCLEOTIDE SEQUENCE [LARGE SCALE GENOMIC DNA]</scope>
    <source>
        <strain evidence="8">cv. Monte Gargano</strain>
    </source>
</reference>
<dbReference type="Proteomes" id="UP000029121">
    <property type="component" value="Unassembled WGS sequence"/>
</dbReference>
<sequence length="228" mass="25702">MVDKSGYESPSDIINLSDSAKKKKKKKKNNKKKPCEVCGSAANELLVMTCFKCRDTREHTYCARVILQRVPRIWLCEECRDSSSANPHVKEAAQLSRTMQVEQAAVNKVSIDQTVPLSRTKLLVDIQDPIDRAAPSSRTIQAVDNGISTEAALSSRTNQVLYNKDWSEAAPSSRTNQVVEQVVPVVAHIQHQYTTQESTPFSLDDETHLFHFNYSSVSRPPLMKKRRK</sequence>
<dbReference type="EMBL" id="KB870812">
    <property type="protein sequence ID" value="EOA14652.1"/>
    <property type="molecule type" value="Genomic_DNA"/>
</dbReference>
<dbReference type="InterPro" id="IPR049914">
    <property type="entry name" value="PHD1-3/5-6"/>
</dbReference>
<dbReference type="GO" id="GO:0034244">
    <property type="term" value="P:negative regulation of transcription elongation by RNA polymerase II"/>
    <property type="evidence" value="ECO:0007669"/>
    <property type="project" value="InterPro"/>
</dbReference>
<dbReference type="KEGG" id="crb:17876154"/>
<evidence type="ECO:0000256" key="6">
    <source>
        <dbReference type="SAM" id="MobiDB-lite"/>
    </source>
</evidence>
<name>R0EZB6_9BRAS</name>
<dbReference type="GO" id="GO:0008270">
    <property type="term" value="F:zinc ion binding"/>
    <property type="evidence" value="ECO:0007669"/>
    <property type="project" value="UniProtKB-KW"/>
</dbReference>
<dbReference type="SUPFAM" id="SSF57903">
    <property type="entry name" value="FYVE/PHD zinc finger"/>
    <property type="match status" value="1"/>
</dbReference>
<dbReference type="PANTHER" id="PTHR33304:SF36">
    <property type="entry name" value="GB|AAF26970.1-RELATED"/>
    <property type="match status" value="1"/>
</dbReference>
<feature type="region of interest" description="Disordered" evidence="6">
    <location>
        <begin position="1"/>
        <end position="34"/>
    </location>
</feature>
<evidence type="ECO:0000256" key="5">
    <source>
        <dbReference type="ARBA" id="ARBA00023163"/>
    </source>
</evidence>
<evidence type="ECO:0000256" key="2">
    <source>
        <dbReference type="ARBA" id="ARBA00022771"/>
    </source>
</evidence>
<proteinExistence type="predicted"/>
<dbReference type="InterPro" id="IPR013083">
    <property type="entry name" value="Znf_RING/FYVE/PHD"/>
</dbReference>
<dbReference type="Gene3D" id="3.30.40.10">
    <property type="entry name" value="Zinc/RING finger domain, C3HC4 (zinc finger)"/>
    <property type="match status" value="1"/>
</dbReference>
<keyword evidence="5" id="KW-0804">Transcription</keyword>
<evidence type="ECO:0000256" key="1">
    <source>
        <dbReference type="ARBA" id="ARBA00022723"/>
    </source>
</evidence>